<proteinExistence type="predicted"/>
<evidence type="ECO:0000256" key="2">
    <source>
        <dbReference type="ARBA" id="ARBA00022475"/>
    </source>
</evidence>
<dbReference type="PROSITE" id="PS51419">
    <property type="entry name" value="RAB"/>
    <property type="match status" value="1"/>
</dbReference>
<evidence type="ECO:0000256" key="7">
    <source>
        <dbReference type="SAM" id="MobiDB-lite"/>
    </source>
</evidence>
<dbReference type="Pfam" id="PF00071">
    <property type="entry name" value="Ras"/>
    <property type="match status" value="2"/>
</dbReference>
<dbReference type="InParanoid" id="A0A1V9XKZ3"/>
<comment type="subcellular location">
    <subcellularLocation>
        <location evidence="1">Cell membrane</location>
        <topology evidence="1">Lipid-anchor</topology>
    </subcellularLocation>
</comment>
<organism evidence="8 9">
    <name type="scientific">Tropilaelaps mercedesae</name>
    <dbReference type="NCBI Taxonomy" id="418985"/>
    <lineage>
        <taxon>Eukaryota</taxon>
        <taxon>Metazoa</taxon>
        <taxon>Ecdysozoa</taxon>
        <taxon>Arthropoda</taxon>
        <taxon>Chelicerata</taxon>
        <taxon>Arachnida</taxon>
        <taxon>Acari</taxon>
        <taxon>Parasitiformes</taxon>
        <taxon>Mesostigmata</taxon>
        <taxon>Gamasina</taxon>
        <taxon>Dermanyssoidea</taxon>
        <taxon>Laelapidae</taxon>
        <taxon>Tropilaelaps</taxon>
    </lineage>
</organism>
<feature type="compositionally biased region" description="Basic residues" evidence="7">
    <location>
        <begin position="284"/>
        <end position="294"/>
    </location>
</feature>
<keyword evidence="4" id="KW-0342">GTP-binding</keyword>
<dbReference type="Gene3D" id="3.40.50.300">
    <property type="entry name" value="P-loop containing nucleotide triphosphate hydrolases"/>
    <property type="match status" value="2"/>
</dbReference>
<evidence type="ECO:0000256" key="4">
    <source>
        <dbReference type="ARBA" id="ARBA00023134"/>
    </source>
</evidence>
<evidence type="ECO:0000256" key="6">
    <source>
        <dbReference type="ARBA" id="ARBA00023288"/>
    </source>
</evidence>
<sequence length="294" mass="33062">MPQKLDSPLRTVEAVEGPLVSARDHFTLVVLGTSKVGKTTIVQQFLYGSAPEKYTPTIEEFHQGEMEFDGTSVTLDIIDTSGAMEFPAQQQLNMQKGTHACTFLLTARMFRSRVLRNLVLPKVSDGCLFLSRFVLRSEENVQLCNLKTTNQHITDLSADAFLLVFSYNNRDSFEQIGQLRESILRLNRKDPKMVVVGNKGDLLEDSPERCVVTRELAESLAVLDWEVGFVHCWARENRCVVEIFNRLLSLCGVPYELPEKPKKSKQRKGSLPTFVASPSDPKIAGRRHNSCNVS</sequence>
<keyword evidence="3" id="KW-0488">Methylation</keyword>
<dbReference type="InterPro" id="IPR001806">
    <property type="entry name" value="Small_GTPase"/>
</dbReference>
<dbReference type="PRINTS" id="PR00449">
    <property type="entry name" value="RASTRNSFRMNG"/>
</dbReference>
<gene>
    <name evidence="8" type="ORF">BIW11_09249</name>
</gene>
<keyword evidence="4" id="KW-0547">Nucleotide-binding</keyword>
<dbReference type="InterPro" id="IPR027417">
    <property type="entry name" value="P-loop_NTPase"/>
</dbReference>
<dbReference type="PROSITE" id="PS51420">
    <property type="entry name" value="RHO"/>
    <property type="match status" value="1"/>
</dbReference>
<evidence type="ECO:0000256" key="5">
    <source>
        <dbReference type="ARBA" id="ARBA00023136"/>
    </source>
</evidence>
<evidence type="ECO:0000313" key="8">
    <source>
        <dbReference type="EMBL" id="OQR74177.1"/>
    </source>
</evidence>
<dbReference type="GO" id="GO:0005886">
    <property type="term" value="C:plasma membrane"/>
    <property type="evidence" value="ECO:0007669"/>
    <property type="project" value="UniProtKB-SubCell"/>
</dbReference>
<feature type="region of interest" description="Disordered" evidence="7">
    <location>
        <begin position="260"/>
        <end position="294"/>
    </location>
</feature>
<comment type="caution">
    <text evidence="8">The sequence shown here is derived from an EMBL/GenBank/DDBJ whole genome shotgun (WGS) entry which is preliminary data.</text>
</comment>
<reference evidence="8 9" key="1">
    <citation type="journal article" date="2017" name="Gigascience">
        <title>Draft genome of the honey bee ectoparasitic mite, Tropilaelaps mercedesae, is shaped by the parasitic life history.</title>
        <authorList>
            <person name="Dong X."/>
            <person name="Armstrong S.D."/>
            <person name="Xia D."/>
            <person name="Makepeace B.L."/>
            <person name="Darby A.C."/>
            <person name="Kadowaki T."/>
        </authorList>
    </citation>
    <scope>NUCLEOTIDE SEQUENCE [LARGE SCALE GENOMIC DNA]</scope>
    <source>
        <strain evidence="8">Wuxi-XJTLU</strain>
    </source>
</reference>
<dbReference type="SMART" id="SM00173">
    <property type="entry name" value="RAS"/>
    <property type="match status" value="1"/>
</dbReference>
<evidence type="ECO:0000313" key="9">
    <source>
        <dbReference type="Proteomes" id="UP000192247"/>
    </source>
</evidence>
<keyword evidence="9" id="KW-1185">Reference proteome</keyword>
<name>A0A1V9XKZ3_9ACAR</name>
<protein>
    <submittedName>
        <fullName evidence="8">GTP-binding protein Rhes-like</fullName>
    </submittedName>
</protein>
<dbReference type="PROSITE" id="PS51421">
    <property type="entry name" value="RAS"/>
    <property type="match status" value="1"/>
</dbReference>
<evidence type="ECO:0000256" key="3">
    <source>
        <dbReference type="ARBA" id="ARBA00022481"/>
    </source>
</evidence>
<keyword evidence="6" id="KW-0449">Lipoprotein</keyword>
<keyword evidence="5" id="KW-0472">Membrane</keyword>
<dbReference type="PANTHER" id="PTHR46149">
    <property type="entry name" value="MIP08469P"/>
    <property type="match status" value="1"/>
</dbReference>
<dbReference type="OrthoDB" id="265044at2759"/>
<accession>A0A1V9XKZ3</accession>
<keyword evidence="2" id="KW-1003">Cell membrane</keyword>
<dbReference type="Proteomes" id="UP000192247">
    <property type="component" value="Unassembled WGS sequence"/>
</dbReference>
<evidence type="ECO:0000256" key="1">
    <source>
        <dbReference type="ARBA" id="ARBA00004193"/>
    </source>
</evidence>
<dbReference type="SMART" id="SM00174">
    <property type="entry name" value="RHO"/>
    <property type="match status" value="1"/>
</dbReference>
<dbReference type="GO" id="GO:0005525">
    <property type="term" value="F:GTP binding"/>
    <property type="evidence" value="ECO:0007669"/>
    <property type="project" value="UniProtKB-KW"/>
</dbReference>
<dbReference type="PANTHER" id="PTHR46149:SF7">
    <property type="entry name" value="GTP-BINDING PROTEIN DI-RAS2"/>
    <property type="match status" value="1"/>
</dbReference>
<dbReference type="InterPro" id="IPR052236">
    <property type="entry name" value="Small_GTPase_RasD"/>
</dbReference>
<dbReference type="SUPFAM" id="SSF52540">
    <property type="entry name" value="P-loop containing nucleoside triphosphate hydrolases"/>
    <property type="match status" value="1"/>
</dbReference>
<dbReference type="EMBL" id="MNPL01008553">
    <property type="protein sequence ID" value="OQR74177.1"/>
    <property type="molecule type" value="Genomic_DNA"/>
</dbReference>
<dbReference type="GO" id="GO:0003924">
    <property type="term" value="F:GTPase activity"/>
    <property type="evidence" value="ECO:0007669"/>
    <property type="project" value="InterPro"/>
</dbReference>
<dbReference type="STRING" id="418985.A0A1V9XKZ3"/>
<dbReference type="AlphaFoldDB" id="A0A1V9XKZ3"/>